<dbReference type="EC" id="2.7.13.3" evidence="3"/>
<dbReference type="SUPFAM" id="SSF47384">
    <property type="entry name" value="Homodimeric domain of signal transducing histidine kinase"/>
    <property type="match status" value="1"/>
</dbReference>
<feature type="transmembrane region" description="Helical" evidence="16">
    <location>
        <begin position="342"/>
        <end position="365"/>
    </location>
</feature>
<dbReference type="InterPro" id="IPR036097">
    <property type="entry name" value="HisK_dim/P_sf"/>
</dbReference>
<evidence type="ECO:0000256" key="5">
    <source>
        <dbReference type="ARBA" id="ARBA00022519"/>
    </source>
</evidence>
<proteinExistence type="predicted"/>
<protein>
    <recommendedName>
        <fullName evidence="15">C4-dicarboxylate transport sensor protein DctB</fullName>
        <ecNumber evidence="3">2.7.13.3</ecNumber>
    </recommendedName>
</protein>
<organism evidence="18">
    <name type="scientific">Ralstonia solanacearum</name>
    <name type="common">Pseudomonas solanacearum</name>
    <dbReference type="NCBI Taxonomy" id="305"/>
    <lineage>
        <taxon>Bacteria</taxon>
        <taxon>Pseudomonadati</taxon>
        <taxon>Pseudomonadota</taxon>
        <taxon>Betaproteobacteria</taxon>
        <taxon>Burkholderiales</taxon>
        <taxon>Burkholderiaceae</taxon>
        <taxon>Ralstonia</taxon>
        <taxon>Ralstonia solanacearum species complex</taxon>
    </lineage>
</organism>
<dbReference type="InterPro" id="IPR005467">
    <property type="entry name" value="His_kinase_dom"/>
</dbReference>
<evidence type="ECO:0000256" key="12">
    <source>
        <dbReference type="ARBA" id="ARBA00022989"/>
    </source>
</evidence>
<evidence type="ECO:0000256" key="3">
    <source>
        <dbReference type="ARBA" id="ARBA00012438"/>
    </source>
</evidence>
<evidence type="ECO:0000256" key="14">
    <source>
        <dbReference type="ARBA" id="ARBA00023136"/>
    </source>
</evidence>
<keyword evidence="9" id="KW-0547">Nucleotide-binding</keyword>
<gene>
    <name evidence="18" type="ORF">TO10_v1_380266</name>
</gene>
<dbReference type="SUPFAM" id="SSF103190">
    <property type="entry name" value="Sensory domain-like"/>
    <property type="match status" value="1"/>
</dbReference>
<dbReference type="Gene3D" id="1.10.287.130">
    <property type="match status" value="1"/>
</dbReference>
<keyword evidence="7" id="KW-0808">Transferase</keyword>
<accession>A0A0S4WGD3</accession>
<dbReference type="PROSITE" id="PS50109">
    <property type="entry name" value="HIS_KIN"/>
    <property type="match status" value="1"/>
</dbReference>
<dbReference type="InterPro" id="IPR033479">
    <property type="entry name" value="dCache_1"/>
</dbReference>
<dbReference type="SMART" id="SM00387">
    <property type="entry name" value="HATPase_c"/>
    <property type="match status" value="1"/>
</dbReference>
<evidence type="ECO:0000313" key="18">
    <source>
        <dbReference type="EMBL" id="CUV45843.1"/>
    </source>
</evidence>
<dbReference type="PRINTS" id="PR00344">
    <property type="entry name" value="BCTRLSENSOR"/>
</dbReference>
<dbReference type="Pfam" id="PF02743">
    <property type="entry name" value="dCache_1"/>
    <property type="match status" value="1"/>
</dbReference>
<dbReference type="SMART" id="SM00388">
    <property type="entry name" value="HisKA"/>
    <property type="match status" value="1"/>
</dbReference>
<keyword evidence="11" id="KW-0067">ATP-binding</keyword>
<evidence type="ECO:0000256" key="13">
    <source>
        <dbReference type="ARBA" id="ARBA00023012"/>
    </source>
</evidence>
<dbReference type="AlphaFoldDB" id="A0A0S4WGD3"/>
<dbReference type="PANTHER" id="PTHR43065:SF46">
    <property type="entry name" value="C4-DICARBOXYLATE TRANSPORT SENSOR PROTEIN DCTB"/>
    <property type="match status" value="1"/>
</dbReference>
<comment type="subcellular location">
    <subcellularLocation>
        <location evidence="2">Cell inner membrane</location>
        <topology evidence="2">Multi-pass membrane protein</topology>
    </subcellularLocation>
</comment>
<keyword evidence="14 16" id="KW-0472">Membrane</keyword>
<dbReference type="GO" id="GO:0005886">
    <property type="term" value="C:plasma membrane"/>
    <property type="evidence" value="ECO:0007669"/>
    <property type="project" value="UniProtKB-SubCell"/>
</dbReference>
<dbReference type="GO" id="GO:0005524">
    <property type="term" value="F:ATP binding"/>
    <property type="evidence" value="ECO:0007669"/>
    <property type="project" value="UniProtKB-KW"/>
</dbReference>
<keyword evidence="10" id="KW-0418">Kinase</keyword>
<dbReference type="InterPro" id="IPR003661">
    <property type="entry name" value="HisK_dim/P_dom"/>
</dbReference>
<evidence type="ECO:0000256" key="9">
    <source>
        <dbReference type="ARBA" id="ARBA00022741"/>
    </source>
</evidence>
<evidence type="ECO:0000256" key="10">
    <source>
        <dbReference type="ARBA" id="ARBA00022777"/>
    </source>
</evidence>
<evidence type="ECO:0000256" key="15">
    <source>
        <dbReference type="ARBA" id="ARBA00073143"/>
    </source>
</evidence>
<evidence type="ECO:0000256" key="2">
    <source>
        <dbReference type="ARBA" id="ARBA00004429"/>
    </source>
</evidence>
<keyword evidence="4" id="KW-1003">Cell membrane</keyword>
<dbReference type="FunFam" id="1.10.287.130:FF:000049">
    <property type="entry name" value="C4-dicarboxylate transport sensor protein DctB"/>
    <property type="match status" value="1"/>
</dbReference>
<dbReference type="InterPro" id="IPR004358">
    <property type="entry name" value="Sig_transdc_His_kin-like_C"/>
</dbReference>
<keyword evidence="5" id="KW-0997">Cell inner membrane</keyword>
<evidence type="ECO:0000256" key="16">
    <source>
        <dbReference type="SAM" id="Phobius"/>
    </source>
</evidence>
<evidence type="ECO:0000256" key="7">
    <source>
        <dbReference type="ARBA" id="ARBA00022679"/>
    </source>
</evidence>
<dbReference type="Pfam" id="PF02518">
    <property type="entry name" value="HATPase_c"/>
    <property type="match status" value="1"/>
</dbReference>
<dbReference type="Gene3D" id="3.30.565.10">
    <property type="entry name" value="Histidine kinase-like ATPase, C-terminal domain"/>
    <property type="match status" value="1"/>
</dbReference>
<dbReference type="InterPro" id="IPR003594">
    <property type="entry name" value="HATPase_dom"/>
</dbReference>
<dbReference type="Gene3D" id="6.10.250.3020">
    <property type="match status" value="1"/>
</dbReference>
<dbReference type="EMBL" id="LN899827">
    <property type="protein sequence ID" value="CUV45843.1"/>
    <property type="molecule type" value="Genomic_DNA"/>
</dbReference>
<evidence type="ECO:0000259" key="17">
    <source>
        <dbReference type="PROSITE" id="PS50109"/>
    </source>
</evidence>
<evidence type="ECO:0000256" key="11">
    <source>
        <dbReference type="ARBA" id="ARBA00022840"/>
    </source>
</evidence>
<name>A0A0S4WGD3_RALSL</name>
<evidence type="ECO:0000256" key="1">
    <source>
        <dbReference type="ARBA" id="ARBA00000085"/>
    </source>
</evidence>
<keyword evidence="12 16" id="KW-1133">Transmembrane helix</keyword>
<evidence type="ECO:0000256" key="6">
    <source>
        <dbReference type="ARBA" id="ARBA00022553"/>
    </source>
</evidence>
<reference evidence="18" key="1">
    <citation type="submission" date="2015-10" db="EMBL/GenBank/DDBJ databases">
        <authorList>
            <person name="Gilbert D.G."/>
        </authorList>
    </citation>
    <scope>NUCLEOTIDE SEQUENCE</scope>
    <source>
        <strain evidence="18">Phyl III-seqv23</strain>
    </source>
</reference>
<evidence type="ECO:0000256" key="4">
    <source>
        <dbReference type="ARBA" id="ARBA00022475"/>
    </source>
</evidence>
<keyword evidence="13" id="KW-0902">Two-component regulatory system</keyword>
<dbReference type="InterPro" id="IPR017055">
    <property type="entry name" value="Sig_transdc_His_kinase_DctB"/>
</dbReference>
<dbReference type="Gene3D" id="3.30.450.20">
    <property type="entry name" value="PAS domain"/>
    <property type="match status" value="2"/>
</dbReference>
<keyword evidence="6" id="KW-0597">Phosphoprotein</keyword>
<sequence>MNDEDSGDTQVDAGAVCRYRGRCAGPCQRLATDVADPAELADLDCIRSFRQRDVIVYLALTAVVTVLCFVGAYRYFFTKGMGALDATAGRALSLYSQRLEREIDKFGMLPLAMSMNRDVIDYLGGDRSPARGQALTRTLRALNDGTGALQTYVIDSTNHVIASSNGGEPGTFIGRDLSYRPYVQQAKAGRVEGYYAVGTTGNTAGYYLATAVENNGRRLGIVATKIGLDRLEHYWLGSIERRVVVLDENGVVVLSSRPEWKGRVTRALTDAQRQHLYDTQQYNRAPLATLVWQSIAPAFGEKRFVRVGLGDSTQDYLAVSTVAPGLAMQLVVLVDPTDARRLAFAEAGLVAILVALVALAAHIVYEKRLTAQEQRLSREALHVAYERLKEQFERRSEQLRIANEWLRREVAERVESEGKLRSYQDELIRTENLAVIGQMSAGLAHEINQPLAAMATLSENAARFLQRGDHDTAAFNLGRIGELVTRMSTLTGRLRSFARRSDGEIAVVPLAASIDSALALLQHRLKKEAVALRVVAPSRPLRAFCETVRLEQVLVNLLSNAVEATETSEVREIEIRWRREGDSAVVEILDTGVGLSDTVQAKLFEPFFTTKKASGLGLGLAICADIAVGFGGSLTAQNRPEGGALFRLTLRAEQEERR</sequence>
<evidence type="ECO:0000256" key="8">
    <source>
        <dbReference type="ARBA" id="ARBA00022692"/>
    </source>
</evidence>
<comment type="catalytic activity">
    <reaction evidence="1">
        <text>ATP + protein L-histidine = ADP + protein N-phospho-L-histidine.</text>
        <dbReference type="EC" id="2.7.13.3"/>
    </reaction>
</comment>
<dbReference type="InterPro" id="IPR036890">
    <property type="entry name" value="HATPase_C_sf"/>
</dbReference>
<dbReference type="CDD" id="cd00082">
    <property type="entry name" value="HisKA"/>
    <property type="match status" value="1"/>
</dbReference>
<feature type="domain" description="Histidine kinase" evidence="17">
    <location>
        <begin position="442"/>
        <end position="654"/>
    </location>
</feature>
<dbReference type="PANTHER" id="PTHR43065">
    <property type="entry name" value="SENSOR HISTIDINE KINASE"/>
    <property type="match status" value="1"/>
</dbReference>
<dbReference type="SUPFAM" id="SSF55874">
    <property type="entry name" value="ATPase domain of HSP90 chaperone/DNA topoisomerase II/histidine kinase"/>
    <property type="match status" value="1"/>
</dbReference>
<dbReference type="InterPro" id="IPR029151">
    <property type="entry name" value="Sensor-like_sf"/>
</dbReference>
<keyword evidence="8 16" id="KW-0812">Transmembrane</keyword>
<dbReference type="PIRSF" id="PIRSF036431">
    <property type="entry name" value="STHK_DctB"/>
    <property type="match status" value="1"/>
</dbReference>
<dbReference type="GO" id="GO:0000155">
    <property type="term" value="F:phosphorelay sensor kinase activity"/>
    <property type="evidence" value="ECO:0007669"/>
    <property type="project" value="InterPro"/>
</dbReference>
<feature type="transmembrane region" description="Helical" evidence="16">
    <location>
        <begin position="54"/>
        <end position="76"/>
    </location>
</feature>
<dbReference type="Pfam" id="PF00512">
    <property type="entry name" value="HisKA"/>
    <property type="match status" value="1"/>
</dbReference>